<keyword evidence="1" id="KW-0472">Membrane</keyword>
<gene>
    <name evidence="2" type="ORF">GCM10011346_15190</name>
</gene>
<keyword evidence="3" id="KW-1185">Reference proteome</keyword>
<keyword evidence="1" id="KW-0812">Transmembrane</keyword>
<evidence type="ECO:0000313" key="3">
    <source>
        <dbReference type="Proteomes" id="UP000641206"/>
    </source>
</evidence>
<reference evidence="3" key="1">
    <citation type="journal article" date="2019" name="Int. J. Syst. Evol. Microbiol.">
        <title>The Global Catalogue of Microorganisms (GCM) 10K type strain sequencing project: providing services to taxonomists for standard genome sequencing and annotation.</title>
        <authorList>
            <consortium name="The Broad Institute Genomics Platform"/>
            <consortium name="The Broad Institute Genome Sequencing Center for Infectious Disease"/>
            <person name="Wu L."/>
            <person name="Ma J."/>
        </authorList>
    </citation>
    <scope>NUCLEOTIDE SEQUENCE [LARGE SCALE GENOMIC DNA]</scope>
    <source>
        <strain evidence="3">CGMCC 1.7693</strain>
    </source>
</reference>
<feature type="transmembrane region" description="Helical" evidence="1">
    <location>
        <begin position="18"/>
        <end position="39"/>
    </location>
</feature>
<sequence>MQMLEQGGTPNDLADWHIWSWIIWLSGHMVYGFSVWGMLKLGKVSKEKR</sequence>
<dbReference type="EMBL" id="BMLW01000004">
    <property type="protein sequence ID" value="GGP09767.1"/>
    <property type="molecule type" value="Genomic_DNA"/>
</dbReference>
<proteinExistence type="predicted"/>
<accession>A0ABQ2NR88</accession>
<name>A0ABQ2NR88_9BACI</name>
<protein>
    <submittedName>
        <fullName evidence="2">Uncharacterized protein</fullName>
    </submittedName>
</protein>
<evidence type="ECO:0000313" key="2">
    <source>
        <dbReference type="EMBL" id="GGP09767.1"/>
    </source>
</evidence>
<organism evidence="2 3">
    <name type="scientific">Oceanobacillus neutriphilus</name>
    <dbReference type="NCBI Taxonomy" id="531815"/>
    <lineage>
        <taxon>Bacteria</taxon>
        <taxon>Bacillati</taxon>
        <taxon>Bacillota</taxon>
        <taxon>Bacilli</taxon>
        <taxon>Bacillales</taxon>
        <taxon>Bacillaceae</taxon>
        <taxon>Oceanobacillus</taxon>
    </lineage>
</organism>
<dbReference type="Proteomes" id="UP000641206">
    <property type="component" value="Unassembled WGS sequence"/>
</dbReference>
<keyword evidence="1" id="KW-1133">Transmembrane helix</keyword>
<evidence type="ECO:0000256" key="1">
    <source>
        <dbReference type="SAM" id="Phobius"/>
    </source>
</evidence>
<comment type="caution">
    <text evidence="2">The sequence shown here is derived from an EMBL/GenBank/DDBJ whole genome shotgun (WGS) entry which is preliminary data.</text>
</comment>